<dbReference type="Proteomes" id="UP001307889">
    <property type="component" value="Chromosome 13"/>
</dbReference>
<evidence type="ECO:0000313" key="2">
    <source>
        <dbReference type="EMBL" id="BET01778.1"/>
    </source>
</evidence>
<proteinExistence type="predicted"/>
<feature type="compositionally biased region" description="Basic and acidic residues" evidence="1">
    <location>
        <begin position="1"/>
        <end position="14"/>
    </location>
</feature>
<gene>
    <name evidence="2" type="ORF">NTJ_14596</name>
</gene>
<accession>A0ABN7BDL5</accession>
<name>A0ABN7BDL5_9HEMI</name>
<feature type="region of interest" description="Disordered" evidence="1">
    <location>
        <begin position="1"/>
        <end position="32"/>
    </location>
</feature>
<reference evidence="2 3" key="1">
    <citation type="submission" date="2023-09" db="EMBL/GenBank/DDBJ databases">
        <title>Nesidiocoris tenuis whole genome shotgun sequence.</title>
        <authorList>
            <person name="Shibata T."/>
            <person name="Shimoda M."/>
            <person name="Kobayashi T."/>
            <person name="Uehara T."/>
        </authorList>
    </citation>
    <scope>NUCLEOTIDE SEQUENCE [LARGE SCALE GENOMIC DNA]</scope>
    <source>
        <strain evidence="2 3">Japan</strain>
    </source>
</reference>
<keyword evidence="3" id="KW-1185">Reference proteome</keyword>
<sequence>MATLRAEARFRPNPEHCGSGRVREVSGASSGRCPSRFSLIKSSPIFKPSTERENFKFPSILCKIRSAENVDRFKPTLSDLRSGSPRRRFPRLLIHLR</sequence>
<evidence type="ECO:0000313" key="3">
    <source>
        <dbReference type="Proteomes" id="UP001307889"/>
    </source>
</evidence>
<evidence type="ECO:0000256" key="1">
    <source>
        <dbReference type="SAM" id="MobiDB-lite"/>
    </source>
</evidence>
<dbReference type="EMBL" id="AP028921">
    <property type="protein sequence ID" value="BET01778.1"/>
    <property type="molecule type" value="Genomic_DNA"/>
</dbReference>
<organism evidence="2 3">
    <name type="scientific">Nesidiocoris tenuis</name>
    <dbReference type="NCBI Taxonomy" id="355587"/>
    <lineage>
        <taxon>Eukaryota</taxon>
        <taxon>Metazoa</taxon>
        <taxon>Ecdysozoa</taxon>
        <taxon>Arthropoda</taxon>
        <taxon>Hexapoda</taxon>
        <taxon>Insecta</taxon>
        <taxon>Pterygota</taxon>
        <taxon>Neoptera</taxon>
        <taxon>Paraneoptera</taxon>
        <taxon>Hemiptera</taxon>
        <taxon>Heteroptera</taxon>
        <taxon>Panheteroptera</taxon>
        <taxon>Cimicomorpha</taxon>
        <taxon>Miridae</taxon>
        <taxon>Dicyphina</taxon>
        <taxon>Nesidiocoris</taxon>
    </lineage>
</organism>
<protein>
    <submittedName>
        <fullName evidence="2">Uncharacterized protein</fullName>
    </submittedName>
</protein>